<name>A0A9Q3I796_9BASI</name>
<sequence length="71" mass="8178">MLKDPKESDVPLLFDTWYNSEEEEFFDCQEETHNEEILISSDENSLDDNSENSSLESCLPPSARRIKIIGP</sequence>
<organism evidence="2 3">
    <name type="scientific">Austropuccinia psidii MF-1</name>
    <dbReference type="NCBI Taxonomy" id="1389203"/>
    <lineage>
        <taxon>Eukaryota</taxon>
        <taxon>Fungi</taxon>
        <taxon>Dikarya</taxon>
        <taxon>Basidiomycota</taxon>
        <taxon>Pucciniomycotina</taxon>
        <taxon>Pucciniomycetes</taxon>
        <taxon>Pucciniales</taxon>
        <taxon>Sphaerophragmiaceae</taxon>
        <taxon>Austropuccinia</taxon>
    </lineage>
</organism>
<evidence type="ECO:0000313" key="3">
    <source>
        <dbReference type="Proteomes" id="UP000765509"/>
    </source>
</evidence>
<protein>
    <submittedName>
        <fullName evidence="2">Uncharacterized protein</fullName>
    </submittedName>
</protein>
<evidence type="ECO:0000313" key="2">
    <source>
        <dbReference type="EMBL" id="MBW0529692.1"/>
    </source>
</evidence>
<keyword evidence="3" id="KW-1185">Reference proteome</keyword>
<reference evidence="2" key="1">
    <citation type="submission" date="2021-03" db="EMBL/GenBank/DDBJ databases">
        <title>Draft genome sequence of rust myrtle Austropuccinia psidii MF-1, a brazilian biotype.</title>
        <authorList>
            <person name="Quecine M.C."/>
            <person name="Pachon D.M.R."/>
            <person name="Bonatelli M.L."/>
            <person name="Correr F.H."/>
            <person name="Franceschini L.M."/>
            <person name="Leite T.F."/>
            <person name="Margarido G.R.A."/>
            <person name="Almeida C.A."/>
            <person name="Ferrarezi J.A."/>
            <person name="Labate C.A."/>
        </authorList>
    </citation>
    <scope>NUCLEOTIDE SEQUENCE</scope>
    <source>
        <strain evidence="2">MF-1</strain>
    </source>
</reference>
<comment type="caution">
    <text evidence="2">The sequence shown here is derived from an EMBL/GenBank/DDBJ whole genome shotgun (WGS) entry which is preliminary data.</text>
</comment>
<dbReference type="AlphaFoldDB" id="A0A9Q3I796"/>
<evidence type="ECO:0000256" key="1">
    <source>
        <dbReference type="SAM" id="MobiDB-lite"/>
    </source>
</evidence>
<accession>A0A9Q3I796</accession>
<dbReference type="Proteomes" id="UP000765509">
    <property type="component" value="Unassembled WGS sequence"/>
</dbReference>
<dbReference type="EMBL" id="AVOT02035361">
    <property type="protein sequence ID" value="MBW0529692.1"/>
    <property type="molecule type" value="Genomic_DNA"/>
</dbReference>
<gene>
    <name evidence="2" type="ORF">O181_069407</name>
</gene>
<feature type="region of interest" description="Disordered" evidence="1">
    <location>
        <begin position="39"/>
        <end position="58"/>
    </location>
</feature>
<proteinExistence type="predicted"/>